<dbReference type="Pfam" id="PF07833">
    <property type="entry name" value="Cu_amine_oxidN1"/>
    <property type="match status" value="1"/>
</dbReference>
<feature type="signal peptide" evidence="1">
    <location>
        <begin position="1"/>
        <end position="24"/>
    </location>
</feature>
<proteinExistence type="predicted"/>
<organism evidence="3 4">
    <name type="scientific">Clostridium aminobutyricum</name>
    <dbReference type="NCBI Taxonomy" id="33953"/>
    <lineage>
        <taxon>Bacteria</taxon>
        <taxon>Bacillati</taxon>
        <taxon>Bacillota</taxon>
        <taxon>Clostridia</taxon>
        <taxon>Eubacteriales</taxon>
        <taxon>Clostridiaceae</taxon>
        <taxon>Clostridium</taxon>
    </lineage>
</organism>
<dbReference type="SUPFAM" id="SSF55383">
    <property type="entry name" value="Copper amine oxidase, domain N"/>
    <property type="match status" value="1"/>
</dbReference>
<dbReference type="AlphaFoldDB" id="A0A939D7S9"/>
<dbReference type="Gene3D" id="3.30.457.10">
    <property type="entry name" value="Copper amine oxidase-like, N-terminal domain"/>
    <property type="match status" value="1"/>
</dbReference>
<keyword evidence="4" id="KW-1185">Reference proteome</keyword>
<evidence type="ECO:0000256" key="1">
    <source>
        <dbReference type="SAM" id="SignalP"/>
    </source>
</evidence>
<comment type="caution">
    <text evidence="3">The sequence shown here is derived from an EMBL/GenBank/DDBJ whole genome shotgun (WGS) entry which is preliminary data.</text>
</comment>
<gene>
    <name evidence="3" type="ORF">JYB65_04635</name>
</gene>
<feature type="domain" description="Copper amine oxidase-like N-terminal" evidence="2">
    <location>
        <begin position="234"/>
        <end position="319"/>
    </location>
</feature>
<feature type="chain" id="PRO_5038108314" evidence="1">
    <location>
        <begin position="25"/>
        <end position="450"/>
    </location>
</feature>
<dbReference type="RefSeq" id="WP_206581428.1">
    <property type="nucleotide sequence ID" value="NZ_JAFJZZ010000001.1"/>
</dbReference>
<keyword evidence="1" id="KW-0732">Signal</keyword>
<evidence type="ECO:0000313" key="4">
    <source>
        <dbReference type="Proteomes" id="UP000664545"/>
    </source>
</evidence>
<evidence type="ECO:0000313" key="3">
    <source>
        <dbReference type="EMBL" id="MBN7772640.1"/>
    </source>
</evidence>
<dbReference type="Proteomes" id="UP000664545">
    <property type="component" value="Unassembled WGS sequence"/>
</dbReference>
<evidence type="ECO:0000259" key="2">
    <source>
        <dbReference type="Pfam" id="PF07833"/>
    </source>
</evidence>
<dbReference type="InterPro" id="IPR012854">
    <property type="entry name" value="Cu_amine_oxidase-like_N"/>
</dbReference>
<accession>A0A939D7S9</accession>
<reference evidence="3" key="1">
    <citation type="submission" date="2021-02" db="EMBL/GenBank/DDBJ databases">
        <title>Abyssanaerobacter marinus gen.nov., sp., nov, anaerobic bacterium isolated from the Onnuri vent field of Indian Ocean and suggestion of Mogibacteriaceae fam. nov., and proposal of reclassification of ambiguous this family's genus member.</title>
        <authorList>
            <person name="Kim Y.J."/>
            <person name="Yang J.-A."/>
        </authorList>
    </citation>
    <scope>NUCLEOTIDE SEQUENCE</scope>
    <source>
        <strain evidence="3">DSM 2634</strain>
    </source>
</reference>
<dbReference type="InterPro" id="IPR036582">
    <property type="entry name" value="Mao_N_sf"/>
</dbReference>
<protein>
    <submittedName>
        <fullName evidence="3">Copper amine oxidase N-terminal domain-containing protein</fullName>
    </submittedName>
</protein>
<name>A0A939D7S9_CLOAM</name>
<dbReference type="EMBL" id="JAFJZZ010000001">
    <property type="protein sequence ID" value="MBN7772640.1"/>
    <property type="molecule type" value="Genomic_DNA"/>
</dbReference>
<sequence>MKKRIISLCMSIVITLFMVDVVFASTSTDLKNESSQINSKTEQFLYGDWKAKSILGSQMNAKDPIEYHEGDKILGKVVEIAPNLFSTSDFAPEYENCVVNISNVQYKVKDSLTGNEFTSKYKVSEEIIKIKDDDQIEVIQVVSEDKNDTNIQLMLIVVNTERLLIYLNNEYFELGKNFWSENDMNVAIYDPYVSDDGFYHVEYLNNEAELVSEEDSIRLLMINGGFVPYPDMKVINNRMLVPLKVFSEQMGAKVDWDEENQTINITEEKTKIRLTINNHKASINNNIKTIEATPVILDGKIYVPVRFVAEALSADVEYISEFSKYEDRKKKTVNHVSVVAIEKPNKKDKVYSIEEGLMKVKETSVEEYNDLLIFLKESNRTFDDICKDYAAQDIVYTNQIVGRYYVYRLEAFPDFNIYFNKYTGEIYSECSGLPFLSISKEFINISWIYQ</sequence>